<evidence type="ECO:0000256" key="6">
    <source>
        <dbReference type="ARBA" id="ARBA00022842"/>
    </source>
</evidence>
<dbReference type="InterPro" id="IPR022907">
    <property type="entry name" value="VapC_family"/>
</dbReference>
<sequence>MAPRYLLDTNICIYIQRERPARVRAHLEKQKPGSVGLSLITWGELLYGAARSQHPRKTRRNLDVLIAMIPILVLPQEAGEHYGDIRATLADAGTPIGANDLWIAAHARAADLTVVTNNVREFERVDGLKLENWTQ</sequence>
<dbReference type="EC" id="3.1.-.-" evidence="8"/>
<keyword evidence="3 8" id="KW-0540">Nuclease</keyword>
<dbReference type="EMBL" id="APND01000002">
    <property type="protein sequence ID" value="MES1928851.1"/>
    <property type="molecule type" value="Genomic_DNA"/>
</dbReference>
<name>A0ABV2AYZ3_9GAMM</name>
<evidence type="ECO:0000256" key="3">
    <source>
        <dbReference type="ARBA" id="ARBA00022722"/>
    </source>
</evidence>
<reference evidence="10 11" key="1">
    <citation type="submission" date="2013-03" db="EMBL/GenBank/DDBJ databases">
        <title>Salinisphaera dokdonensis CL-ES53 Genome Sequencing.</title>
        <authorList>
            <person name="Li C."/>
            <person name="Lai Q."/>
            <person name="Shao Z."/>
        </authorList>
    </citation>
    <scope>NUCLEOTIDE SEQUENCE [LARGE SCALE GENOMIC DNA]</scope>
    <source>
        <strain evidence="10 11">CL-ES53</strain>
    </source>
</reference>
<evidence type="ECO:0000313" key="10">
    <source>
        <dbReference type="EMBL" id="MES1928851.1"/>
    </source>
</evidence>
<comment type="function">
    <text evidence="8">Toxic component of a toxin-antitoxin (TA) system. An RNase.</text>
</comment>
<feature type="domain" description="PIN" evidence="9">
    <location>
        <begin position="5"/>
        <end position="127"/>
    </location>
</feature>
<evidence type="ECO:0000256" key="8">
    <source>
        <dbReference type="HAMAP-Rule" id="MF_00265"/>
    </source>
</evidence>
<gene>
    <name evidence="8" type="primary">vapC</name>
    <name evidence="10" type="ORF">SADO_06342</name>
</gene>
<organism evidence="10 11">
    <name type="scientific">Salinisphaera dokdonensis CL-ES53</name>
    <dbReference type="NCBI Taxonomy" id="1304272"/>
    <lineage>
        <taxon>Bacteria</taxon>
        <taxon>Pseudomonadati</taxon>
        <taxon>Pseudomonadota</taxon>
        <taxon>Gammaproteobacteria</taxon>
        <taxon>Salinisphaerales</taxon>
        <taxon>Salinisphaeraceae</taxon>
        <taxon>Salinisphaera</taxon>
    </lineage>
</organism>
<accession>A0ABV2AYZ3</accession>
<dbReference type="InterPro" id="IPR002716">
    <property type="entry name" value="PIN_dom"/>
</dbReference>
<comment type="similarity">
    <text evidence="7 8">Belongs to the PINc/VapC protein family.</text>
</comment>
<dbReference type="Proteomes" id="UP001460888">
    <property type="component" value="Unassembled WGS sequence"/>
</dbReference>
<comment type="caution">
    <text evidence="10">The sequence shown here is derived from an EMBL/GenBank/DDBJ whole genome shotgun (WGS) entry which is preliminary data.</text>
</comment>
<comment type="cofactor">
    <cofactor evidence="1 8">
        <name>Mg(2+)</name>
        <dbReference type="ChEBI" id="CHEBI:18420"/>
    </cofactor>
</comment>
<feature type="binding site" evidence="8">
    <location>
        <position position="100"/>
    </location>
    <ligand>
        <name>Mg(2+)</name>
        <dbReference type="ChEBI" id="CHEBI:18420"/>
    </ligand>
</feature>
<keyword evidence="11" id="KW-1185">Reference proteome</keyword>
<evidence type="ECO:0000256" key="5">
    <source>
        <dbReference type="ARBA" id="ARBA00022801"/>
    </source>
</evidence>
<protein>
    <recommendedName>
        <fullName evidence="8">Ribonuclease VapC</fullName>
        <shortName evidence="8">RNase VapC</shortName>
        <ecNumber evidence="8">3.1.-.-</ecNumber>
    </recommendedName>
    <alternativeName>
        <fullName evidence="8">Toxin VapC</fullName>
    </alternativeName>
</protein>
<evidence type="ECO:0000256" key="7">
    <source>
        <dbReference type="ARBA" id="ARBA00038093"/>
    </source>
</evidence>
<dbReference type="PANTHER" id="PTHR33653:SF1">
    <property type="entry name" value="RIBONUCLEASE VAPC2"/>
    <property type="match status" value="1"/>
</dbReference>
<feature type="binding site" evidence="8">
    <location>
        <position position="8"/>
    </location>
    <ligand>
        <name>Mg(2+)</name>
        <dbReference type="ChEBI" id="CHEBI:18420"/>
    </ligand>
</feature>
<keyword evidence="8" id="KW-0800">Toxin</keyword>
<dbReference type="InterPro" id="IPR050556">
    <property type="entry name" value="Type_II_TA_system_RNase"/>
</dbReference>
<dbReference type="RefSeq" id="WP_353110234.1">
    <property type="nucleotide sequence ID" value="NZ_APND01000002.1"/>
</dbReference>
<dbReference type="PANTHER" id="PTHR33653">
    <property type="entry name" value="RIBONUCLEASE VAPC2"/>
    <property type="match status" value="1"/>
</dbReference>
<keyword evidence="2 8" id="KW-1277">Toxin-antitoxin system</keyword>
<keyword evidence="6 8" id="KW-0460">Magnesium</keyword>
<evidence type="ECO:0000313" key="11">
    <source>
        <dbReference type="Proteomes" id="UP001460888"/>
    </source>
</evidence>
<proteinExistence type="inferred from homology"/>
<keyword evidence="4 8" id="KW-0479">Metal-binding</keyword>
<dbReference type="InterPro" id="IPR029060">
    <property type="entry name" value="PIN-like_dom_sf"/>
</dbReference>
<dbReference type="Pfam" id="PF01850">
    <property type="entry name" value="PIN"/>
    <property type="match status" value="1"/>
</dbReference>
<dbReference type="SUPFAM" id="SSF88723">
    <property type="entry name" value="PIN domain-like"/>
    <property type="match status" value="1"/>
</dbReference>
<evidence type="ECO:0000256" key="2">
    <source>
        <dbReference type="ARBA" id="ARBA00022649"/>
    </source>
</evidence>
<keyword evidence="5 8" id="KW-0378">Hydrolase</keyword>
<dbReference type="Gene3D" id="3.40.50.1010">
    <property type="entry name" value="5'-nuclease"/>
    <property type="match status" value="1"/>
</dbReference>
<evidence type="ECO:0000256" key="1">
    <source>
        <dbReference type="ARBA" id="ARBA00001946"/>
    </source>
</evidence>
<evidence type="ECO:0000259" key="9">
    <source>
        <dbReference type="Pfam" id="PF01850"/>
    </source>
</evidence>
<dbReference type="CDD" id="cd18735">
    <property type="entry name" value="PIN_HiVapC1-like"/>
    <property type="match status" value="1"/>
</dbReference>
<evidence type="ECO:0000256" key="4">
    <source>
        <dbReference type="ARBA" id="ARBA00022723"/>
    </source>
</evidence>
<dbReference type="HAMAP" id="MF_00265">
    <property type="entry name" value="VapC_Nob1"/>
    <property type="match status" value="1"/>
</dbReference>